<name>A0A9E7LF45_9CAUD</name>
<evidence type="ECO:0000313" key="1">
    <source>
        <dbReference type="EMBL" id="URG17485.1"/>
    </source>
</evidence>
<evidence type="ECO:0000313" key="2">
    <source>
        <dbReference type="Proteomes" id="UP001057233"/>
    </source>
</evidence>
<accession>A0A9E7LF45</accession>
<dbReference type="Proteomes" id="UP001057233">
    <property type="component" value="Segment"/>
</dbReference>
<dbReference type="EMBL" id="ON191531">
    <property type="protein sequence ID" value="URG17485.1"/>
    <property type="molecule type" value="Genomic_DNA"/>
</dbReference>
<reference evidence="1" key="1">
    <citation type="submission" date="2022-04" db="EMBL/GenBank/DDBJ databases">
        <authorList>
            <person name="Hwangbo M."/>
            <person name="Wang B."/>
            <person name="Gill J.J."/>
            <person name="Chu K.-H."/>
            <person name="Young R."/>
        </authorList>
    </citation>
    <scope>NUCLEOTIDE SEQUENCE</scope>
</reference>
<proteinExistence type="predicted"/>
<keyword evidence="2" id="KW-1185">Reference proteome</keyword>
<organism evidence="1 2">
    <name type="scientific">Rhodococcus phage Mbo2</name>
    <dbReference type="NCBI Taxonomy" id="2936911"/>
    <lineage>
        <taxon>Viruses</taxon>
        <taxon>Duplodnaviria</taxon>
        <taxon>Heunggongvirae</taxon>
        <taxon>Uroviricota</taxon>
        <taxon>Caudoviricetes</taxon>
        <taxon>Caudoviricetes incertae sedis</taxon>
        <taxon>Mboduovirus</taxon>
        <taxon>Mboduovirus mbo2</taxon>
    </lineage>
</organism>
<gene>
    <name evidence="1" type="ORF">Mbo2_115</name>
</gene>
<protein>
    <submittedName>
        <fullName evidence="1">Uncharacterized protein</fullName>
    </submittedName>
</protein>
<sequence>MITPGNREHRRRIARCKHRDSAIKITDGRAIRFCWDCMSDTDLGDADLILDVADRAGGTS</sequence>